<sequence>MFNVDILVEGETNAIAMERLLHALNQSGFADFRIKSGIELGRLIEALEAGPAGKQKDKETKASRNTAKADPAAIAAPKQAAAPAELDLTFVTDRIKACIAENRLIRLMVNKGFGVKLNIPCRIINLDESSQMLTVYHVDEKQVYSFKLYEIDEFI</sequence>
<comment type="caution">
    <text evidence="2">The sequence shown here is derived from an EMBL/GenBank/DDBJ whole genome shotgun (WGS) entry which is preliminary data.</text>
</comment>
<dbReference type="Proteomes" id="UP000673394">
    <property type="component" value="Unassembled WGS sequence"/>
</dbReference>
<proteinExistence type="predicted"/>
<feature type="region of interest" description="Disordered" evidence="1">
    <location>
        <begin position="51"/>
        <end position="72"/>
    </location>
</feature>
<name>A0ABS5C8B9_9BACL</name>
<keyword evidence="3" id="KW-1185">Reference proteome</keyword>
<evidence type="ECO:0000313" key="2">
    <source>
        <dbReference type="EMBL" id="MBP3962163.1"/>
    </source>
</evidence>
<evidence type="ECO:0000256" key="1">
    <source>
        <dbReference type="SAM" id="MobiDB-lite"/>
    </source>
</evidence>
<reference evidence="2 3" key="1">
    <citation type="submission" date="2021-04" db="EMBL/GenBank/DDBJ databases">
        <title>Paenibacillus sp. DLE-14 whole genome sequence.</title>
        <authorList>
            <person name="Ham Y.J."/>
        </authorList>
    </citation>
    <scope>NUCLEOTIDE SEQUENCE [LARGE SCALE GENOMIC DNA]</scope>
    <source>
        <strain evidence="2 3">DLE-14</strain>
    </source>
</reference>
<dbReference type="EMBL" id="JAGKSP010000002">
    <property type="protein sequence ID" value="MBP3962163.1"/>
    <property type="molecule type" value="Genomic_DNA"/>
</dbReference>
<accession>A0ABS5C8B9</accession>
<evidence type="ECO:0000313" key="3">
    <source>
        <dbReference type="Proteomes" id="UP000673394"/>
    </source>
</evidence>
<organism evidence="2 3">
    <name type="scientific">Paenibacillus lignilyticus</name>
    <dbReference type="NCBI Taxonomy" id="1172615"/>
    <lineage>
        <taxon>Bacteria</taxon>
        <taxon>Bacillati</taxon>
        <taxon>Bacillota</taxon>
        <taxon>Bacilli</taxon>
        <taxon>Bacillales</taxon>
        <taxon>Paenibacillaceae</taxon>
        <taxon>Paenibacillus</taxon>
    </lineage>
</organism>
<protein>
    <submittedName>
        <fullName evidence="2">Uncharacterized protein</fullName>
    </submittedName>
</protein>
<gene>
    <name evidence="2" type="ORF">I8J30_05515</name>
</gene>